<accession>A0A2G1QKE7</accession>
<evidence type="ECO:0000259" key="3">
    <source>
        <dbReference type="SMART" id="SM01007"/>
    </source>
</evidence>
<dbReference type="GO" id="GO:0016832">
    <property type="term" value="F:aldehyde-lyase activity"/>
    <property type="evidence" value="ECO:0007669"/>
    <property type="project" value="TreeGrafter"/>
</dbReference>
<protein>
    <submittedName>
        <fullName evidence="4">Aldolase</fullName>
    </submittedName>
</protein>
<evidence type="ECO:0000256" key="1">
    <source>
        <dbReference type="ARBA" id="ARBA00022723"/>
    </source>
</evidence>
<dbReference type="PANTHER" id="PTHR22789:SF0">
    <property type="entry name" value="3-OXO-TETRONATE 4-PHOSPHATE DECARBOXYLASE-RELATED"/>
    <property type="match status" value="1"/>
</dbReference>
<dbReference type="Pfam" id="PF00596">
    <property type="entry name" value="Aldolase_II"/>
    <property type="match status" value="1"/>
</dbReference>
<dbReference type="RefSeq" id="WP_099307523.1">
    <property type="nucleotide sequence ID" value="NZ_PDVP01000011.1"/>
</dbReference>
<keyword evidence="2" id="KW-0456">Lyase</keyword>
<dbReference type="GO" id="GO:0005829">
    <property type="term" value="C:cytosol"/>
    <property type="evidence" value="ECO:0007669"/>
    <property type="project" value="TreeGrafter"/>
</dbReference>
<proteinExistence type="predicted"/>
<gene>
    <name evidence="4" type="ORF">CSC94_16795</name>
</gene>
<name>A0A2G1QKE7_9HYPH</name>
<feature type="domain" description="Class II aldolase/adducin N-terminal" evidence="3">
    <location>
        <begin position="12"/>
        <end position="196"/>
    </location>
</feature>
<dbReference type="Gene3D" id="3.40.225.10">
    <property type="entry name" value="Class II aldolase/adducin N-terminal domain"/>
    <property type="match status" value="1"/>
</dbReference>
<evidence type="ECO:0000313" key="4">
    <source>
        <dbReference type="EMBL" id="PHP65972.1"/>
    </source>
</evidence>
<dbReference type="InterPro" id="IPR001303">
    <property type="entry name" value="Aldolase_II/adducin_N"/>
</dbReference>
<sequence length="241" mass="26450">MHEDDLKDNAIKDLVIANRILAREGVIDGFGHVSVRHPTNPDRFLLSRSRSPEVVTRDDIMEFELDGTLVSEDHRRPYAERFIHGAIYMARPEVNSVSHHHAPAVIPFSLTDVPLRPVFHMASVMGADVPVWDSQAEFGDTNMLVDSLEMGHSLARTLGANAAGLLRGHGAVCAAANLKAICMVSIYMRDNAELILKTLPLGQPGYLSPGEIAKASAMLSGDMPRARAWDYWTARAGFRGL</sequence>
<dbReference type="InterPro" id="IPR050197">
    <property type="entry name" value="Aldolase_class_II_sugar_metab"/>
</dbReference>
<dbReference type="GO" id="GO:0019323">
    <property type="term" value="P:pentose catabolic process"/>
    <property type="evidence" value="ECO:0007669"/>
    <property type="project" value="TreeGrafter"/>
</dbReference>
<dbReference type="InterPro" id="IPR036409">
    <property type="entry name" value="Aldolase_II/adducin_N_sf"/>
</dbReference>
<keyword evidence="1" id="KW-0479">Metal-binding</keyword>
<dbReference type="OrthoDB" id="5291399at2"/>
<dbReference type="Proteomes" id="UP000221168">
    <property type="component" value="Unassembled WGS sequence"/>
</dbReference>
<dbReference type="PANTHER" id="PTHR22789">
    <property type="entry name" value="FUCULOSE PHOSPHATE ALDOLASE"/>
    <property type="match status" value="1"/>
</dbReference>
<evidence type="ECO:0000256" key="2">
    <source>
        <dbReference type="ARBA" id="ARBA00023239"/>
    </source>
</evidence>
<dbReference type="SMART" id="SM01007">
    <property type="entry name" value="Aldolase_II"/>
    <property type="match status" value="1"/>
</dbReference>
<dbReference type="AlphaFoldDB" id="A0A2G1QKE7"/>
<reference evidence="4 5" key="1">
    <citation type="submission" date="2017-10" db="EMBL/GenBank/DDBJ databases">
        <title>Sedimentibacterium mangrovi gen. nov., sp. nov., a novel member of family Phyllobacteriacea isolated from mangrove sediment.</title>
        <authorList>
            <person name="Liao H."/>
            <person name="Tian Y."/>
        </authorList>
    </citation>
    <scope>NUCLEOTIDE SEQUENCE [LARGE SCALE GENOMIC DNA]</scope>
    <source>
        <strain evidence="4 5">X9-2-2</strain>
    </source>
</reference>
<organism evidence="4 5">
    <name type="scientific">Zhengella mangrovi</name>
    <dbReference type="NCBI Taxonomy" id="1982044"/>
    <lineage>
        <taxon>Bacteria</taxon>
        <taxon>Pseudomonadati</taxon>
        <taxon>Pseudomonadota</taxon>
        <taxon>Alphaproteobacteria</taxon>
        <taxon>Hyphomicrobiales</taxon>
        <taxon>Notoacmeibacteraceae</taxon>
        <taxon>Zhengella</taxon>
    </lineage>
</organism>
<keyword evidence="5" id="KW-1185">Reference proteome</keyword>
<evidence type="ECO:0000313" key="5">
    <source>
        <dbReference type="Proteomes" id="UP000221168"/>
    </source>
</evidence>
<dbReference type="GO" id="GO:0046872">
    <property type="term" value="F:metal ion binding"/>
    <property type="evidence" value="ECO:0007669"/>
    <property type="project" value="UniProtKB-KW"/>
</dbReference>
<dbReference type="EMBL" id="PDVP01000011">
    <property type="protein sequence ID" value="PHP65972.1"/>
    <property type="molecule type" value="Genomic_DNA"/>
</dbReference>
<dbReference type="SUPFAM" id="SSF53639">
    <property type="entry name" value="AraD/HMP-PK domain-like"/>
    <property type="match status" value="1"/>
</dbReference>
<comment type="caution">
    <text evidence="4">The sequence shown here is derived from an EMBL/GenBank/DDBJ whole genome shotgun (WGS) entry which is preliminary data.</text>
</comment>